<name>R7YN66_CONA1</name>
<dbReference type="eggNOG" id="KOG0949">
    <property type="taxonomic scope" value="Eukaryota"/>
</dbReference>
<keyword evidence="5" id="KW-0175">Coiled coil</keyword>
<feature type="compositionally biased region" description="Basic residues" evidence="6">
    <location>
        <begin position="1224"/>
        <end position="1237"/>
    </location>
</feature>
<dbReference type="InterPro" id="IPR001650">
    <property type="entry name" value="Helicase_C-like"/>
</dbReference>
<dbReference type="InterPro" id="IPR052431">
    <property type="entry name" value="SKI2_subfamily_helicases"/>
</dbReference>
<evidence type="ECO:0000259" key="8">
    <source>
        <dbReference type="PROSITE" id="PS51194"/>
    </source>
</evidence>
<accession>R7YN66</accession>
<feature type="region of interest" description="Disordered" evidence="6">
    <location>
        <begin position="464"/>
        <end position="484"/>
    </location>
</feature>
<dbReference type="SUPFAM" id="SSF52540">
    <property type="entry name" value="P-loop containing nucleoside triphosphate hydrolases"/>
    <property type="match status" value="1"/>
</dbReference>
<sequence>MTSERPSRGDASNDAADNSKNWYSKLLSRRVDLVGDYAGNELFLIEGDSLLLNAFSDDKLDFTDGFQVLHAAYNVENFLQNLLRRKCNFHVAFFDNHEECCVPPSTLPENKDKYLLARAAIIRHLQKNIGMTQPRLSIKTFQSFDSDEFTKYLEQTGLYFIMCHDGAVSVPPQSAKPPVEDVSEDSDEELTESGEDSDEDGSEDDPEHDESEDDESEDDASSEEDSGDEDARHVRSRRAFRNLIHWCIRKGYNVALINGLEWRDTKVITVVLEGHSFRHGGLGAGIRNTNSTSPTEEPPSNRAWTSYIQKLAQHGIGARPEGQGKFTERECLAVLTVAKMLSQDECDTQTASKFLLHIALLRHYALTERRVSATKTSDSEEFLQEYASSCLSLMRTWNESELAVRSSIVCDVADLLDGRLFNACVASKTAAVMDDKTEALLKALISATLALCGIAVPNSLHNTRSQKLQSTTNSQNHQSRTTSRSMSVLPFNNPVFDTHLVSVHLSTDDTLSQVSESASRVFRELSHWHNAKRPLDRKIAPDAKQAFYANRRNQRWMAEMMAYAASLTNAVGNALEPETVVTGSSGAPKASSVDSSKRQDLQSNAKQSKADSKPKKKGPAVMTVKEKIAAERAIKEDANAEKHINAWYAVCKTLDKEQDPGSRYFKTKEYLNSLTGAKRDAVEAEVRLFMLDALLSLWIRRCKEGKKEEGFGVAALLWNTITDIDKVKAGLTKTVAAHVQSAVKRLGLPAVSLSASASADRKLPFTFVLDSYAALDVSLPMTSKDFQLMHCGPFFDRNIDSAPDSRVPFEPDGWQRKVLDEIDAKRSLFVVAPTSAGKTFISFYAMKQILESGDDGVLVYVAPTKALVNQIAAEVQARFSKSFKYGGKSVWGIHTRDYRINNPTGCQVLVTVPHILQIMLLAPSNANSWSRRVKRIIFDEIHCIGQADDGIVWEQLLLLAPCPIIALSATVGNPEEFNSWVASTQRSINIDLTMIQHHQRYSDLRKFIYHPPKDFTFDGLGERPMLAPLGLDGAAEFTFMHPVASLINRSRGMPDDLSLEARDCFTLWQLMVKNRSRRYPVAESLAPHKALPDIVRKADIIQWEASLKKVLKEWMRDQDSPFNAVLEDLSKPHSEQRAGGAVADARPFDPDGICETTLPLLATLHAQDALPAILFNYDRSMCEKICTTLMSQLVSAEQQWKESSPKWKAKVTAWEQWKKEQEKKPKKAPPKTSKKKGGKGDDEDGDERDSKLDLQKDAATDASPFASFNPDAPVEGFHFADLKKLLPSELQQYCYQLERRGLPAWLGEGLARGIGIHHAGMNRKYRQVVEILFRKGFLRVVIATGTLALGINMPCKTVVFSGDSVFLTALNYRQAAGRAGRRGFDMLGNVVFQGVPYGKVCRLLSSRLPDLNGHFPITTTLVLRLFALLHESKSSQYAVRAITSLLSQPRLYLGGDESKMTVLHHLRFSIEYLRRQQLLDTLGRPLNFAGCVSHLYFTENSSFAFHALLKEGYFHQLCKGVRPRPKSTLRDLMLVMAHLFGRQPCRQADREFIKEVVKRSPSIVFLPPLPAKAARVLRRHNNQTLQIFSTYVRTFVDQHIDYDDSHLPLTGMKFGGDAPSASTPPGALPHAAIRSSFVALSGYGDNFASISDLCHTTRSGVFLEEAVIPYISLHPEESDVPLNAYLYDFFMHGDVTALDKANRIRRGEVWFLLNDFSLILATIITSLMNFMKLTPESDVDLLDVMGSGDVFEESKDDKVAELENEPLAGGKEAAGAKPQQAQAKKMAATVDDSWDGEAVTAAVGALRVSKAKAADSWEDHADAVEAKIAKHKAKRTAEQKEANAAARDGDPGKGLMNVLRAFQMLKQEFDGKFKAMWA</sequence>
<dbReference type="InterPro" id="IPR055124">
    <property type="entry name" value="PIN-like_DDX60"/>
</dbReference>
<evidence type="ECO:0000259" key="7">
    <source>
        <dbReference type="PROSITE" id="PS51192"/>
    </source>
</evidence>
<dbReference type="SMART" id="SM00490">
    <property type="entry name" value="HELICc"/>
    <property type="match status" value="1"/>
</dbReference>
<dbReference type="FunFam" id="3.40.50.300:FF:001039">
    <property type="entry name" value="ATP-dependent RNA helicase DDX60"/>
    <property type="match status" value="1"/>
</dbReference>
<dbReference type="CDD" id="cd18025">
    <property type="entry name" value="DEXHc_DDX60"/>
    <property type="match status" value="1"/>
</dbReference>
<dbReference type="CDD" id="cd18795">
    <property type="entry name" value="SF2_C_Ski2"/>
    <property type="match status" value="1"/>
</dbReference>
<dbReference type="PANTHER" id="PTHR44533:SF4">
    <property type="entry name" value="DEAD_H RNA HELICASE, PUTATIVE-RELATED"/>
    <property type="match status" value="1"/>
</dbReference>
<evidence type="ECO:0000256" key="6">
    <source>
        <dbReference type="SAM" id="MobiDB-lite"/>
    </source>
</evidence>
<dbReference type="InterPro" id="IPR011545">
    <property type="entry name" value="DEAD/DEAH_box_helicase_dom"/>
</dbReference>
<evidence type="ECO:0000256" key="5">
    <source>
        <dbReference type="SAM" id="Coils"/>
    </source>
</evidence>
<evidence type="ECO:0000313" key="10">
    <source>
        <dbReference type="Proteomes" id="UP000016924"/>
    </source>
</evidence>
<dbReference type="OrthoDB" id="2320933at2759"/>
<feature type="compositionally biased region" description="Acidic residues" evidence="6">
    <location>
        <begin position="181"/>
        <end position="228"/>
    </location>
</feature>
<keyword evidence="3" id="KW-0347">Helicase</keyword>
<dbReference type="STRING" id="1168221.R7YN66"/>
<evidence type="ECO:0000256" key="4">
    <source>
        <dbReference type="ARBA" id="ARBA00022840"/>
    </source>
</evidence>
<dbReference type="Pfam" id="PF00271">
    <property type="entry name" value="Helicase_C"/>
    <property type="match status" value="1"/>
</dbReference>
<dbReference type="Pfam" id="PF00270">
    <property type="entry name" value="DEAD"/>
    <property type="match status" value="1"/>
</dbReference>
<dbReference type="GeneID" id="19899609"/>
<dbReference type="GO" id="GO:0004386">
    <property type="term" value="F:helicase activity"/>
    <property type="evidence" value="ECO:0007669"/>
    <property type="project" value="UniProtKB-KW"/>
</dbReference>
<keyword evidence="10" id="KW-1185">Reference proteome</keyword>
<proteinExistence type="predicted"/>
<feature type="region of interest" description="Disordered" evidence="6">
    <location>
        <begin position="1211"/>
        <end position="1251"/>
    </location>
</feature>
<dbReference type="GO" id="GO:0005524">
    <property type="term" value="F:ATP binding"/>
    <property type="evidence" value="ECO:0007669"/>
    <property type="project" value="UniProtKB-KW"/>
</dbReference>
<dbReference type="Proteomes" id="UP000016924">
    <property type="component" value="Unassembled WGS sequence"/>
</dbReference>
<dbReference type="OMA" id="GYFHRLC"/>
<dbReference type="RefSeq" id="XP_007778388.1">
    <property type="nucleotide sequence ID" value="XM_007780198.1"/>
</dbReference>
<keyword evidence="4" id="KW-0067">ATP-binding</keyword>
<organism evidence="9 10">
    <name type="scientific">Coniosporium apollinis (strain CBS 100218)</name>
    <name type="common">Rock-inhabiting black yeast</name>
    <dbReference type="NCBI Taxonomy" id="1168221"/>
    <lineage>
        <taxon>Eukaryota</taxon>
        <taxon>Fungi</taxon>
        <taxon>Dikarya</taxon>
        <taxon>Ascomycota</taxon>
        <taxon>Pezizomycotina</taxon>
        <taxon>Dothideomycetes</taxon>
        <taxon>Dothideomycetes incertae sedis</taxon>
        <taxon>Coniosporium</taxon>
    </lineage>
</organism>
<dbReference type="EMBL" id="JH767561">
    <property type="protein sequence ID" value="EON63071.1"/>
    <property type="molecule type" value="Genomic_DNA"/>
</dbReference>
<feature type="coiled-coil region" evidence="5">
    <location>
        <begin position="1814"/>
        <end position="1843"/>
    </location>
</feature>
<evidence type="ECO:0008006" key="11">
    <source>
        <dbReference type="Google" id="ProtNLM"/>
    </source>
</evidence>
<dbReference type="InterPro" id="IPR027417">
    <property type="entry name" value="P-loop_NTPase"/>
</dbReference>
<dbReference type="SMART" id="SM00487">
    <property type="entry name" value="DEXDc"/>
    <property type="match status" value="1"/>
</dbReference>
<evidence type="ECO:0000256" key="2">
    <source>
        <dbReference type="ARBA" id="ARBA00022801"/>
    </source>
</evidence>
<keyword evidence="2" id="KW-0378">Hydrolase</keyword>
<dbReference type="GO" id="GO:0016787">
    <property type="term" value="F:hydrolase activity"/>
    <property type="evidence" value="ECO:0007669"/>
    <property type="project" value="UniProtKB-KW"/>
</dbReference>
<evidence type="ECO:0000313" key="9">
    <source>
        <dbReference type="EMBL" id="EON63071.1"/>
    </source>
</evidence>
<dbReference type="GO" id="GO:0003676">
    <property type="term" value="F:nucleic acid binding"/>
    <property type="evidence" value="ECO:0007669"/>
    <property type="project" value="InterPro"/>
</dbReference>
<gene>
    <name evidence="9" type="ORF">W97_02298</name>
</gene>
<dbReference type="HOGENOM" id="CLU_002305_2_0_1"/>
<protein>
    <recommendedName>
        <fullName evidence="11">DEAD/DEAH box helicase</fullName>
    </recommendedName>
</protein>
<dbReference type="GO" id="GO:0005737">
    <property type="term" value="C:cytoplasm"/>
    <property type="evidence" value="ECO:0007669"/>
    <property type="project" value="TreeGrafter"/>
</dbReference>
<dbReference type="Gene3D" id="3.40.50.300">
    <property type="entry name" value="P-loop containing nucleotide triphosphate hydrolases"/>
    <property type="match status" value="2"/>
</dbReference>
<reference evidence="10" key="1">
    <citation type="submission" date="2012-06" db="EMBL/GenBank/DDBJ databases">
        <title>The genome sequence of Coniosporium apollinis CBS 100218.</title>
        <authorList>
            <consortium name="The Broad Institute Genome Sequencing Platform"/>
            <person name="Cuomo C."/>
            <person name="Gorbushina A."/>
            <person name="Noack S."/>
            <person name="Walker B."/>
            <person name="Young S.K."/>
            <person name="Zeng Q."/>
            <person name="Gargeya S."/>
            <person name="Fitzgerald M."/>
            <person name="Haas B."/>
            <person name="Abouelleil A."/>
            <person name="Alvarado L."/>
            <person name="Arachchi H.M."/>
            <person name="Berlin A.M."/>
            <person name="Chapman S.B."/>
            <person name="Goldberg J."/>
            <person name="Griggs A."/>
            <person name="Gujja S."/>
            <person name="Hansen M."/>
            <person name="Howarth C."/>
            <person name="Imamovic A."/>
            <person name="Larimer J."/>
            <person name="McCowan C."/>
            <person name="Montmayeur A."/>
            <person name="Murphy C."/>
            <person name="Neiman D."/>
            <person name="Pearson M."/>
            <person name="Priest M."/>
            <person name="Roberts A."/>
            <person name="Saif S."/>
            <person name="Shea T."/>
            <person name="Sisk P."/>
            <person name="Sykes S."/>
            <person name="Wortman J."/>
            <person name="Nusbaum C."/>
            <person name="Birren B."/>
        </authorList>
    </citation>
    <scope>NUCLEOTIDE SEQUENCE [LARGE SCALE GENOMIC DNA]</scope>
    <source>
        <strain evidence="10">CBS 100218</strain>
    </source>
</reference>
<evidence type="ECO:0000256" key="3">
    <source>
        <dbReference type="ARBA" id="ARBA00022806"/>
    </source>
</evidence>
<feature type="domain" description="Helicase C-terminal" evidence="8">
    <location>
        <begin position="1246"/>
        <end position="1429"/>
    </location>
</feature>
<dbReference type="InterPro" id="IPR059032">
    <property type="entry name" value="WHD_DDX60"/>
</dbReference>
<feature type="region of interest" description="Disordered" evidence="6">
    <location>
        <begin position="170"/>
        <end position="233"/>
    </location>
</feature>
<dbReference type="PROSITE" id="PS51192">
    <property type="entry name" value="HELICASE_ATP_BIND_1"/>
    <property type="match status" value="1"/>
</dbReference>
<dbReference type="InterPro" id="IPR014001">
    <property type="entry name" value="Helicase_ATP-bd"/>
</dbReference>
<evidence type="ECO:0000256" key="1">
    <source>
        <dbReference type="ARBA" id="ARBA00022741"/>
    </source>
</evidence>
<dbReference type="Pfam" id="PF23002">
    <property type="entry name" value="PIN-like_DDX60"/>
    <property type="match status" value="1"/>
</dbReference>
<feature type="region of interest" description="Disordered" evidence="6">
    <location>
        <begin position="579"/>
        <end position="622"/>
    </location>
</feature>
<feature type="domain" description="Helicase ATP-binding" evidence="7">
    <location>
        <begin position="819"/>
        <end position="989"/>
    </location>
</feature>
<dbReference type="PROSITE" id="PS51194">
    <property type="entry name" value="HELICASE_CTER"/>
    <property type="match status" value="1"/>
</dbReference>
<dbReference type="PANTHER" id="PTHR44533">
    <property type="entry name" value="DEAD/H RNA HELICASE, PUTATIVE-RELATED"/>
    <property type="match status" value="1"/>
</dbReference>
<dbReference type="Pfam" id="PF26076">
    <property type="entry name" value="WHD_DDX60"/>
    <property type="match status" value="1"/>
</dbReference>
<keyword evidence="1" id="KW-0547">Nucleotide-binding</keyword>